<dbReference type="GO" id="GO:0005524">
    <property type="term" value="F:ATP binding"/>
    <property type="evidence" value="ECO:0007669"/>
    <property type="project" value="UniProtKB-KW"/>
</dbReference>
<sequence>IAKDINSRDRCDMTRSVAPLTRAKDAIYIDTTDFAVEEVVEKIAEKCSM</sequence>
<dbReference type="Pfam" id="PF02224">
    <property type="entry name" value="Cytidylate_kin"/>
    <property type="match status" value="1"/>
</dbReference>
<evidence type="ECO:0000256" key="5">
    <source>
        <dbReference type="ARBA" id="ARBA00022840"/>
    </source>
</evidence>
<comment type="catalytic activity">
    <reaction evidence="6">
        <text>dCMP + ATP = dCDP + ADP</text>
        <dbReference type="Rhea" id="RHEA:25094"/>
        <dbReference type="ChEBI" id="CHEBI:30616"/>
        <dbReference type="ChEBI" id="CHEBI:57566"/>
        <dbReference type="ChEBI" id="CHEBI:58593"/>
        <dbReference type="ChEBI" id="CHEBI:456216"/>
        <dbReference type="EC" id="2.7.4.25"/>
    </reaction>
</comment>
<keyword evidence="4" id="KW-0418">Kinase</keyword>
<feature type="domain" description="Cytidylate kinase" evidence="8">
    <location>
        <begin position="2"/>
        <end position="47"/>
    </location>
</feature>
<keyword evidence="3" id="KW-0547">Nucleotide-binding</keyword>
<evidence type="ECO:0000256" key="7">
    <source>
        <dbReference type="ARBA" id="ARBA00048478"/>
    </source>
</evidence>
<protein>
    <recommendedName>
        <fullName evidence="1">(d)CMP kinase</fullName>
        <ecNumber evidence="1">2.7.4.25</ecNumber>
    </recommendedName>
</protein>
<feature type="non-terminal residue" evidence="9">
    <location>
        <position position="1"/>
    </location>
</feature>
<evidence type="ECO:0000256" key="2">
    <source>
        <dbReference type="ARBA" id="ARBA00022679"/>
    </source>
</evidence>
<dbReference type="EMBL" id="BARS01044163">
    <property type="protein sequence ID" value="GAG33220.1"/>
    <property type="molecule type" value="Genomic_DNA"/>
</dbReference>
<dbReference type="GO" id="GO:0006139">
    <property type="term" value="P:nucleobase-containing compound metabolic process"/>
    <property type="evidence" value="ECO:0007669"/>
    <property type="project" value="InterPro"/>
</dbReference>
<dbReference type="GO" id="GO:0036431">
    <property type="term" value="F:dCMP kinase activity"/>
    <property type="evidence" value="ECO:0007669"/>
    <property type="project" value="InterPro"/>
</dbReference>
<dbReference type="InterPro" id="IPR027417">
    <property type="entry name" value="P-loop_NTPase"/>
</dbReference>
<keyword evidence="5" id="KW-0067">ATP-binding</keyword>
<dbReference type="AlphaFoldDB" id="X0WRC5"/>
<evidence type="ECO:0000256" key="1">
    <source>
        <dbReference type="ARBA" id="ARBA00012906"/>
    </source>
</evidence>
<dbReference type="Gene3D" id="3.40.50.300">
    <property type="entry name" value="P-loop containing nucleotide triphosphate hydrolases"/>
    <property type="match status" value="1"/>
</dbReference>
<keyword evidence="2" id="KW-0808">Transferase</keyword>
<dbReference type="EC" id="2.7.4.25" evidence="1"/>
<dbReference type="InterPro" id="IPR011994">
    <property type="entry name" value="Cytidylate_kinase_dom"/>
</dbReference>
<comment type="caution">
    <text evidence="9">The sequence shown here is derived from an EMBL/GenBank/DDBJ whole genome shotgun (WGS) entry which is preliminary data.</text>
</comment>
<gene>
    <name evidence="9" type="ORF">S01H1_66767</name>
</gene>
<evidence type="ECO:0000259" key="8">
    <source>
        <dbReference type="Pfam" id="PF02224"/>
    </source>
</evidence>
<reference evidence="9" key="1">
    <citation type="journal article" date="2014" name="Front. Microbiol.">
        <title>High frequency of phylogenetically diverse reductive dehalogenase-homologous genes in deep subseafloor sedimentary metagenomes.</title>
        <authorList>
            <person name="Kawai M."/>
            <person name="Futagami T."/>
            <person name="Toyoda A."/>
            <person name="Takaki Y."/>
            <person name="Nishi S."/>
            <person name="Hori S."/>
            <person name="Arai W."/>
            <person name="Tsubouchi T."/>
            <person name="Morono Y."/>
            <person name="Uchiyama I."/>
            <person name="Ito T."/>
            <person name="Fujiyama A."/>
            <person name="Inagaki F."/>
            <person name="Takami H."/>
        </authorList>
    </citation>
    <scope>NUCLEOTIDE SEQUENCE</scope>
    <source>
        <strain evidence="9">Expedition CK06-06</strain>
    </source>
</reference>
<comment type="catalytic activity">
    <reaction evidence="7">
        <text>CMP + ATP = CDP + ADP</text>
        <dbReference type="Rhea" id="RHEA:11600"/>
        <dbReference type="ChEBI" id="CHEBI:30616"/>
        <dbReference type="ChEBI" id="CHEBI:58069"/>
        <dbReference type="ChEBI" id="CHEBI:60377"/>
        <dbReference type="ChEBI" id="CHEBI:456216"/>
        <dbReference type="EC" id="2.7.4.25"/>
    </reaction>
</comment>
<evidence type="ECO:0000313" key="9">
    <source>
        <dbReference type="EMBL" id="GAG33220.1"/>
    </source>
</evidence>
<evidence type="ECO:0000256" key="3">
    <source>
        <dbReference type="ARBA" id="ARBA00022741"/>
    </source>
</evidence>
<proteinExistence type="predicted"/>
<organism evidence="9">
    <name type="scientific">marine sediment metagenome</name>
    <dbReference type="NCBI Taxonomy" id="412755"/>
    <lineage>
        <taxon>unclassified sequences</taxon>
        <taxon>metagenomes</taxon>
        <taxon>ecological metagenomes</taxon>
    </lineage>
</organism>
<evidence type="ECO:0000256" key="4">
    <source>
        <dbReference type="ARBA" id="ARBA00022777"/>
    </source>
</evidence>
<evidence type="ECO:0000256" key="6">
    <source>
        <dbReference type="ARBA" id="ARBA00047615"/>
    </source>
</evidence>
<name>X0WRC5_9ZZZZ</name>
<accession>X0WRC5</accession>